<reference evidence="2 3" key="1">
    <citation type="journal article" date="2019" name="Sci. Rep.">
        <title>Orb-weaving spider Araneus ventricosus genome elucidates the spidroin gene catalogue.</title>
        <authorList>
            <person name="Kono N."/>
            <person name="Nakamura H."/>
            <person name="Ohtoshi R."/>
            <person name="Moran D.A.P."/>
            <person name="Shinohara A."/>
            <person name="Yoshida Y."/>
            <person name="Fujiwara M."/>
            <person name="Mori M."/>
            <person name="Tomita M."/>
            <person name="Arakawa K."/>
        </authorList>
    </citation>
    <scope>NUCLEOTIDE SEQUENCE [LARGE SCALE GENOMIC DNA]</scope>
</reference>
<sequence>MTCDADQDMAERMTRDADHDRAERMTCDADHYMAERVTCDADHDMVERVTCDADHDMAEPASATYVSRKSQAGETVHLCEMEKSVYQRPVSRADPIYYPTPYATTHIADGPCRKSLEAVERELQDEPQYATVKRTPRPPKSDVHIYHYPVHIPPELLDELQATSSQWDDDGRSSLMDTGGYIGQNNTFPSLERQRHVFPAASSNQLQIATSELVFFKIKRFSEELLLVLCSVLTKSLTRFYK</sequence>
<feature type="compositionally biased region" description="Basic and acidic residues" evidence="1">
    <location>
        <begin position="9"/>
        <end position="20"/>
    </location>
</feature>
<dbReference type="EMBL" id="BGPR01002230">
    <property type="protein sequence ID" value="GBM70094.1"/>
    <property type="molecule type" value="Genomic_DNA"/>
</dbReference>
<accession>A0A4Y2HX51</accession>
<evidence type="ECO:0000313" key="2">
    <source>
        <dbReference type="EMBL" id="GBM70094.1"/>
    </source>
</evidence>
<evidence type="ECO:0000313" key="3">
    <source>
        <dbReference type="Proteomes" id="UP000499080"/>
    </source>
</evidence>
<dbReference type="AlphaFoldDB" id="A0A4Y2HX51"/>
<name>A0A4Y2HX51_ARAVE</name>
<keyword evidence="3" id="KW-1185">Reference proteome</keyword>
<evidence type="ECO:0000256" key="1">
    <source>
        <dbReference type="SAM" id="MobiDB-lite"/>
    </source>
</evidence>
<feature type="region of interest" description="Disordered" evidence="1">
    <location>
        <begin position="1"/>
        <end position="20"/>
    </location>
</feature>
<protein>
    <submittedName>
        <fullName evidence="2">Uncharacterized protein</fullName>
    </submittedName>
</protein>
<organism evidence="2 3">
    <name type="scientific">Araneus ventricosus</name>
    <name type="common">Orbweaver spider</name>
    <name type="synonym">Epeira ventricosa</name>
    <dbReference type="NCBI Taxonomy" id="182803"/>
    <lineage>
        <taxon>Eukaryota</taxon>
        <taxon>Metazoa</taxon>
        <taxon>Ecdysozoa</taxon>
        <taxon>Arthropoda</taxon>
        <taxon>Chelicerata</taxon>
        <taxon>Arachnida</taxon>
        <taxon>Araneae</taxon>
        <taxon>Araneomorphae</taxon>
        <taxon>Entelegynae</taxon>
        <taxon>Araneoidea</taxon>
        <taxon>Araneidae</taxon>
        <taxon>Araneus</taxon>
    </lineage>
</organism>
<dbReference type="OrthoDB" id="6427510at2759"/>
<comment type="caution">
    <text evidence="2">The sequence shown here is derived from an EMBL/GenBank/DDBJ whole genome shotgun (WGS) entry which is preliminary data.</text>
</comment>
<proteinExistence type="predicted"/>
<gene>
    <name evidence="2" type="ORF">AVEN_237200_1</name>
</gene>
<dbReference type="Proteomes" id="UP000499080">
    <property type="component" value="Unassembled WGS sequence"/>
</dbReference>